<dbReference type="PROSITE" id="PS50943">
    <property type="entry name" value="HTH_CROC1"/>
    <property type="match status" value="1"/>
</dbReference>
<dbReference type="Pfam" id="PF13443">
    <property type="entry name" value="HTH_26"/>
    <property type="match status" value="1"/>
</dbReference>
<dbReference type="RefSeq" id="WP_121853866.1">
    <property type="nucleotide sequence ID" value="NZ_CP037952.1"/>
</dbReference>
<gene>
    <name evidence="5" type="ORF">D5R81_11955</name>
</gene>
<dbReference type="InterPro" id="IPR010982">
    <property type="entry name" value="Lambda_DNA-bd_dom_sf"/>
</dbReference>
<dbReference type="PANTHER" id="PTHR46797">
    <property type="entry name" value="HTH-TYPE TRANSCRIPTIONAL REGULATOR"/>
    <property type="match status" value="1"/>
</dbReference>
<dbReference type="PANTHER" id="PTHR46797:SF23">
    <property type="entry name" value="HTH-TYPE TRANSCRIPTIONAL REGULATOR SUTR"/>
    <property type="match status" value="1"/>
</dbReference>
<dbReference type="GO" id="GO:0003700">
    <property type="term" value="F:DNA-binding transcription factor activity"/>
    <property type="evidence" value="ECO:0007669"/>
    <property type="project" value="TreeGrafter"/>
</dbReference>
<comment type="caution">
    <text evidence="5">The sequence shown here is derived from an EMBL/GenBank/DDBJ whole genome shotgun (WGS) entry which is preliminary data.</text>
</comment>
<dbReference type="CDD" id="cd00093">
    <property type="entry name" value="HTH_XRE"/>
    <property type="match status" value="1"/>
</dbReference>
<dbReference type="SUPFAM" id="SSF47413">
    <property type="entry name" value="lambda repressor-like DNA-binding domains"/>
    <property type="match status" value="1"/>
</dbReference>
<keyword evidence="3" id="KW-0804">Transcription</keyword>
<reference evidence="5 6" key="1">
    <citation type="submission" date="2018-09" db="EMBL/GenBank/DDBJ databases">
        <title>Phylogeny of the Shewanellaceae, and recommendation for two new genera, Pseudoshewanella and Parashewanella.</title>
        <authorList>
            <person name="Wang G."/>
        </authorList>
    </citation>
    <scope>NUCLEOTIDE SEQUENCE [LARGE SCALE GENOMIC DNA]</scope>
    <source>
        <strain evidence="5 6">KCTC 22492</strain>
    </source>
</reference>
<feature type="domain" description="HTH cro/C1-type" evidence="4">
    <location>
        <begin position="12"/>
        <end position="66"/>
    </location>
</feature>
<evidence type="ECO:0000256" key="2">
    <source>
        <dbReference type="ARBA" id="ARBA00023125"/>
    </source>
</evidence>
<dbReference type="OrthoDB" id="9800901at2"/>
<evidence type="ECO:0000259" key="4">
    <source>
        <dbReference type="PROSITE" id="PS50943"/>
    </source>
</evidence>
<keyword evidence="1" id="KW-0805">Transcription regulation</keyword>
<evidence type="ECO:0000256" key="1">
    <source>
        <dbReference type="ARBA" id="ARBA00023015"/>
    </source>
</evidence>
<dbReference type="SMART" id="SM00530">
    <property type="entry name" value="HTH_XRE"/>
    <property type="match status" value="1"/>
</dbReference>
<accession>A0A3A6TKP8</accession>
<keyword evidence="6" id="KW-1185">Reference proteome</keyword>
<evidence type="ECO:0000256" key="3">
    <source>
        <dbReference type="ARBA" id="ARBA00023163"/>
    </source>
</evidence>
<dbReference type="EMBL" id="QYYH01000070">
    <property type="protein sequence ID" value="RJY13020.1"/>
    <property type="molecule type" value="Genomic_DNA"/>
</dbReference>
<keyword evidence="2" id="KW-0238">DNA-binding</keyword>
<protein>
    <submittedName>
        <fullName evidence="5">XRE family transcriptional regulator</fullName>
    </submittedName>
</protein>
<dbReference type="InterPro" id="IPR001387">
    <property type="entry name" value="Cro/C1-type_HTH"/>
</dbReference>
<dbReference type="GO" id="GO:0005829">
    <property type="term" value="C:cytosol"/>
    <property type="evidence" value="ECO:0007669"/>
    <property type="project" value="TreeGrafter"/>
</dbReference>
<dbReference type="InterPro" id="IPR050807">
    <property type="entry name" value="TransReg_Diox_bact_type"/>
</dbReference>
<sequence length="77" mass="8997">MSDPRQEFSEKLRSLRTKKNISQEKLAKLTKIDRSYMGRVDRGEVNLTFDTLLKIAKALECQPAELMPHIEYNKDKT</sequence>
<dbReference type="AlphaFoldDB" id="A0A3A6TKP8"/>
<organism evidence="5 6">
    <name type="scientific">Parashewanella spongiae</name>
    <dbReference type="NCBI Taxonomy" id="342950"/>
    <lineage>
        <taxon>Bacteria</taxon>
        <taxon>Pseudomonadati</taxon>
        <taxon>Pseudomonadota</taxon>
        <taxon>Gammaproteobacteria</taxon>
        <taxon>Alteromonadales</taxon>
        <taxon>Shewanellaceae</taxon>
        <taxon>Parashewanella</taxon>
    </lineage>
</organism>
<name>A0A3A6TKP8_9GAMM</name>
<dbReference type="Proteomes" id="UP000273022">
    <property type="component" value="Unassembled WGS sequence"/>
</dbReference>
<dbReference type="GO" id="GO:0003677">
    <property type="term" value="F:DNA binding"/>
    <property type="evidence" value="ECO:0007669"/>
    <property type="project" value="UniProtKB-KW"/>
</dbReference>
<dbReference type="Gene3D" id="1.10.260.40">
    <property type="entry name" value="lambda repressor-like DNA-binding domains"/>
    <property type="match status" value="1"/>
</dbReference>
<proteinExistence type="predicted"/>
<evidence type="ECO:0000313" key="6">
    <source>
        <dbReference type="Proteomes" id="UP000273022"/>
    </source>
</evidence>
<evidence type="ECO:0000313" key="5">
    <source>
        <dbReference type="EMBL" id="RJY13020.1"/>
    </source>
</evidence>